<organism evidence="3 4">
    <name type="scientific">Candidatus Desulfacyla euxinica</name>
    <dbReference type="NCBI Taxonomy" id="2841693"/>
    <lineage>
        <taxon>Bacteria</taxon>
        <taxon>Deltaproteobacteria</taxon>
        <taxon>Candidatus Desulfacyla</taxon>
    </lineage>
</organism>
<evidence type="ECO:0000313" key="3">
    <source>
        <dbReference type="EMBL" id="MBC8177688.1"/>
    </source>
</evidence>
<accession>A0A8J6N044</accession>
<dbReference type="InterPro" id="IPR006015">
    <property type="entry name" value="Universal_stress_UspA"/>
</dbReference>
<dbReference type="AlphaFoldDB" id="A0A8J6N044"/>
<dbReference type="Proteomes" id="UP000650524">
    <property type="component" value="Unassembled WGS sequence"/>
</dbReference>
<reference evidence="3 4" key="1">
    <citation type="submission" date="2020-08" db="EMBL/GenBank/DDBJ databases">
        <title>Bridging the membrane lipid divide: bacteria of the FCB group superphylum have the potential to synthesize archaeal ether lipids.</title>
        <authorList>
            <person name="Villanueva L."/>
            <person name="Von Meijenfeldt F.A.B."/>
            <person name="Westbye A.B."/>
            <person name="Yadav S."/>
            <person name="Hopmans E.C."/>
            <person name="Dutilh B.E."/>
            <person name="Sinninghe Damste J.S."/>
        </authorList>
    </citation>
    <scope>NUCLEOTIDE SEQUENCE [LARGE SCALE GENOMIC DNA]</scope>
    <source>
        <strain evidence="3">NIOZ-UU27</strain>
    </source>
</reference>
<dbReference type="CDD" id="cd00293">
    <property type="entry name" value="USP-like"/>
    <property type="match status" value="1"/>
</dbReference>
<evidence type="ECO:0000259" key="2">
    <source>
        <dbReference type="Pfam" id="PF00582"/>
    </source>
</evidence>
<dbReference type="Gene3D" id="3.40.50.620">
    <property type="entry name" value="HUPs"/>
    <property type="match status" value="1"/>
</dbReference>
<feature type="domain" description="UspA" evidence="2">
    <location>
        <begin position="5"/>
        <end position="149"/>
    </location>
</feature>
<evidence type="ECO:0000313" key="4">
    <source>
        <dbReference type="Proteomes" id="UP000650524"/>
    </source>
</evidence>
<comment type="caution">
    <text evidence="3">The sequence shown here is derived from an EMBL/GenBank/DDBJ whole genome shotgun (WGS) entry which is preliminary data.</text>
</comment>
<dbReference type="PANTHER" id="PTHR46268">
    <property type="entry name" value="STRESS RESPONSE PROTEIN NHAX"/>
    <property type="match status" value="1"/>
</dbReference>
<dbReference type="SUPFAM" id="SSF52402">
    <property type="entry name" value="Adenine nucleotide alpha hydrolases-like"/>
    <property type="match status" value="1"/>
</dbReference>
<dbReference type="PANTHER" id="PTHR46268:SF6">
    <property type="entry name" value="UNIVERSAL STRESS PROTEIN UP12"/>
    <property type="match status" value="1"/>
</dbReference>
<comment type="similarity">
    <text evidence="1">Belongs to the universal stress protein A family.</text>
</comment>
<dbReference type="PRINTS" id="PR01438">
    <property type="entry name" value="UNVRSLSTRESS"/>
</dbReference>
<evidence type="ECO:0000256" key="1">
    <source>
        <dbReference type="ARBA" id="ARBA00008791"/>
    </source>
</evidence>
<dbReference type="EMBL" id="JACNJD010000226">
    <property type="protein sequence ID" value="MBC8177688.1"/>
    <property type="molecule type" value="Genomic_DNA"/>
</dbReference>
<protein>
    <submittedName>
        <fullName evidence="3">Universal stress protein</fullName>
    </submittedName>
</protein>
<gene>
    <name evidence="3" type="ORF">H8E19_09815</name>
</gene>
<sequence length="154" mass="17177">MGKINKVLAAIDLSDYSAATMEYAGDLATQLEAELIAVNVINQRDVDAIEKVENITTGISVEKYVERQKEERALLINELWDQTSNPDLTIKTVFRIGIPFIELVQAVKDEGVDLVVMGTKGRTNIANVLFGTTAEKMFRRCPVPLLSVRHRNDD</sequence>
<dbReference type="InterPro" id="IPR014729">
    <property type="entry name" value="Rossmann-like_a/b/a_fold"/>
</dbReference>
<proteinExistence type="inferred from homology"/>
<dbReference type="Pfam" id="PF00582">
    <property type="entry name" value="Usp"/>
    <property type="match status" value="1"/>
</dbReference>
<name>A0A8J6N044_9DELT</name>
<dbReference type="InterPro" id="IPR006016">
    <property type="entry name" value="UspA"/>
</dbReference>